<sequence>MGGLAVLFFVGLYIAATFWVVKRQKSGRNKIIALVIALLIPSADAIVGRIYLHHLCNTEGGLKVYRVAHGVKGFMEGELTGSDYWIKEFGYQFSEDRPLNGKVTRFSKQGDKIIREDDVDPKSLYQLLSIKHDLQGIYPRYEFLVKNIKSGDILAKYSEIGFNGGWAERFLAQFSDAGVSAVGWCTPPPWNEDLRAIAVTASLKH</sequence>
<accession>A0A5R9GFW9</accession>
<feature type="transmembrane region" description="Helical" evidence="1">
    <location>
        <begin position="6"/>
        <end position="21"/>
    </location>
</feature>
<dbReference type="Proteomes" id="UP000306585">
    <property type="component" value="Unassembled WGS sequence"/>
</dbReference>
<dbReference type="RefSeq" id="WP_138240259.1">
    <property type="nucleotide sequence ID" value="NZ_VBRY01000018.1"/>
</dbReference>
<keyword evidence="1" id="KW-0472">Membrane</keyword>
<proteinExistence type="predicted"/>
<protein>
    <submittedName>
        <fullName evidence="2">Uncharacterized protein</fullName>
    </submittedName>
</protein>
<keyword evidence="3" id="KW-1185">Reference proteome</keyword>
<feature type="transmembrane region" description="Helical" evidence="1">
    <location>
        <begin position="33"/>
        <end position="52"/>
    </location>
</feature>
<dbReference type="EMBL" id="VBRY01000018">
    <property type="protein sequence ID" value="TLS65380.1"/>
    <property type="molecule type" value="Genomic_DNA"/>
</dbReference>
<name>A0A5R9GFW9_9PROT</name>
<gene>
    <name evidence="2" type="ORF">FEF65_13020</name>
</gene>
<evidence type="ECO:0000256" key="1">
    <source>
        <dbReference type="SAM" id="Phobius"/>
    </source>
</evidence>
<reference evidence="2 3" key="1">
    <citation type="journal article" date="2019" name="Appl. Environ. Microbiol.">
        <title>Environmental Evidence and Genomic Insight of Iron-oxidizing Bacteria Preference Towards More Corrosion Resistant Stainless Steel at Higher Salinities.</title>
        <authorList>
            <person name="Garrison C.E."/>
            <person name="Price K.A."/>
            <person name="Field E.K."/>
        </authorList>
    </citation>
    <scope>NUCLEOTIDE SEQUENCE [LARGE SCALE GENOMIC DNA]</scope>
    <source>
        <strain evidence="2 3">P3</strain>
    </source>
</reference>
<evidence type="ECO:0000313" key="3">
    <source>
        <dbReference type="Proteomes" id="UP000306585"/>
    </source>
</evidence>
<evidence type="ECO:0000313" key="2">
    <source>
        <dbReference type="EMBL" id="TLS65380.1"/>
    </source>
</evidence>
<keyword evidence="1" id="KW-0812">Transmembrane</keyword>
<comment type="caution">
    <text evidence="2">The sequence shown here is derived from an EMBL/GenBank/DDBJ whole genome shotgun (WGS) entry which is preliminary data.</text>
</comment>
<keyword evidence="1" id="KW-1133">Transmembrane helix</keyword>
<organism evidence="2 3">
    <name type="scientific">Mariprofundus erugo</name>
    <dbReference type="NCBI Taxonomy" id="2528639"/>
    <lineage>
        <taxon>Bacteria</taxon>
        <taxon>Pseudomonadati</taxon>
        <taxon>Pseudomonadota</taxon>
        <taxon>Candidatius Mariprofundia</taxon>
        <taxon>Mariprofundales</taxon>
        <taxon>Mariprofundaceae</taxon>
        <taxon>Mariprofundus</taxon>
    </lineage>
</organism>
<dbReference type="AlphaFoldDB" id="A0A5R9GFW9"/>